<organism evidence="1 2">
    <name type="scientific">Fusobacterium animalis ATCC 51191</name>
    <dbReference type="NCBI Taxonomy" id="997347"/>
    <lineage>
        <taxon>Bacteria</taxon>
        <taxon>Fusobacteriati</taxon>
        <taxon>Fusobacteriota</taxon>
        <taxon>Fusobacteriia</taxon>
        <taxon>Fusobacteriales</taxon>
        <taxon>Fusobacteriaceae</taxon>
        <taxon>Fusobacterium</taxon>
    </lineage>
</organism>
<evidence type="ECO:0000313" key="2">
    <source>
        <dbReference type="Proteomes" id="UP000005392"/>
    </source>
</evidence>
<sequence length="231" mass="26490">MENSTDYYEQQYYKSYYDYLIRKSNPEEPLLNYAKKGAIDGLKTAILFSLFGIIPKSEPDLSNLTFPKNSKFYKDTRYPISAEDMYVISVNDPEYYRDNSHLYKVTGKLNIKAGLYNKKIEDPAILRHMTGYHNNTLIEDEKLGYSAGNLVGYIAGYKILNRVDAYIYKKSNPSLVSDNKAIKGEQLLLENKVNPIRNKVFINDGTLGGTTVANQIRFTDSRIFVVIPQIF</sequence>
<comment type="caution">
    <text evidence="1">The sequence shown here is derived from an EMBL/GenBank/DDBJ whole genome shotgun (WGS) entry which is preliminary data.</text>
</comment>
<accession>F9EPV5</accession>
<name>F9EPV5_9FUSO</name>
<gene>
    <name evidence="1" type="ORF">HMPREF9094_1960</name>
</gene>
<dbReference type="PATRIC" id="fig|997347.4.peg.1816"/>
<proteinExistence type="predicted"/>
<dbReference type="AlphaFoldDB" id="F9EPV5"/>
<dbReference type="HOGENOM" id="CLU_1198378_0_0_0"/>
<dbReference type="Proteomes" id="UP000005392">
    <property type="component" value="Unassembled WGS sequence"/>
</dbReference>
<evidence type="ECO:0000313" key="1">
    <source>
        <dbReference type="EMBL" id="EGQ79011.1"/>
    </source>
</evidence>
<dbReference type="EMBL" id="AFQD01000341">
    <property type="protein sequence ID" value="EGQ79011.1"/>
    <property type="molecule type" value="Genomic_DNA"/>
</dbReference>
<reference evidence="1 2" key="1">
    <citation type="submission" date="2011-05" db="EMBL/GenBank/DDBJ databases">
        <authorList>
            <person name="Muzny D."/>
            <person name="Qin X."/>
            <person name="Deng J."/>
            <person name="Jiang H."/>
            <person name="Liu Y."/>
            <person name="Qu J."/>
            <person name="Song X.-Z."/>
            <person name="Zhang L."/>
            <person name="Thornton R."/>
            <person name="Coyle M."/>
            <person name="Francisco L."/>
            <person name="Jackson L."/>
            <person name="Javaid M."/>
            <person name="Korchina V."/>
            <person name="Kovar C."/>
            <person name="Mata R."/>
            <person name="Mathew T."/>
            <person name="Ngo R."/>
            <person name="Nguyen L."/>
            <person name="Nguyen N."/>
            <person name="Okwuonu G."/>
            <person name="Ongeri F."/>
            <person name="Pham C."/>
            <person name="Simmons D."/>
            <person name="Wilczek-Boney K."/>
            <person name="Hale W."/>
            <person name="Jakkamsetti A."/>
            <person name="Pham P."/>
            <person name="Ruth R."/>
            <person name="San Lucas F."/>
            <person name="Warren J."/>
            <person name="Zhang J."/>
            <person name="Zhao Z."/>
            <person name="Zhou C."/>
            <person name="Zhu D."/>
            <person name="Lee S."/>
            <person name="Bess C."/>
            <person name="Blankenburg K."/>
            <person name="Forbes L."/>
            <person name="Fu Q."/>
            <person name="Gubbala S."/>
            <person name="Hirani K."/>
            <person name="Jayaseelan J.C."/>
            <person name="Lara F."/>
            <person name="Munidasa M."/>
            <person name="Palculict T."/>
            <person name="Patil S."/>
            <person name="Pu L.-L."/>
            <person name="Saada N."/>
            <person name="Tang L."/>
            <person name="Weissenberger G."/>
            <person name="Zhu Y."/>
            <person name="Hemphill L."/>
            <person name="Shang Y."/>
            <person name="Youmans B."/>
            <person name="Ayvaz T."/>
            <person name="Ross M."/>
            <person name="Santibanez J."/>
            <person name="Aqrawi P."/>
            <person name="Gross S."/>
            <person name="Joshi V."/>
            <person name="Fowler G."/>
            <person name="Nazareth L."/>
            <person name="Reid J."/>
            <person name="Worley K."/>
            <person name="Petrosino J."/>
            <person name="Highlander S."/>
            <person name="Gibbs R."/>
        </authorList>
    </citation>
    <scope>NUCLEOTIDE SEQUENCE [LARGE SCALE GENOMIC DNA]</scope>
    <source>
        <strain evidence="1 2">ATCC 51191</strain>
    </source>
</reference>
<protein>
    <submittedName>
        <fullName evidence="1">Uncharacterized protein</fullName>
    </submittedName>
</protein>
<keyword evidence="2" id="KW-1185">Reference proteome</keyword>